<comment type="cofactor">
    <cofactor evidence="1">
        <name>pyridoxal 5'-phosphate</name>
        <dbReference type="ChEBI" id="CHEBI:597326"/>
    </cofactor>
</comment>
<dbReference type="InterPro" id="IPR015424">
    <property type="entry name" value="PyrdxlP-dep_Trfase"/>
</dbReference>
<evidence type="ECO:0000256" key="4">
    <source>
        <dbReference type="ARBA" id="ARBA00023239"/>
    </source>
</evidence>
<evidence type="ECO:0000256" key="3">
    <source>
        <dbReference type="ARBA" id="ARBA00022898"/>
    </source>
</evidence>
<evidence type="ECO:0000259" key="6">
    <source>
        <dbReference type="Pfam" id="PF00155"/>
    </source>
</evidence>
<protein>
    <recommendedName>
        <fullName evidence="2">cysteine-S-conjugate beta-lyase</fullName>
        <ecNumber evidence="2">4.4.1.13</ecNumber>
    </recommendedName>
</protein>
<dbReference type="AlphaFoldDB" id="A0AAU9VHY9"/>
<dbReference type="Proteomes" id="UP001154095">
    <property type="component" value="Chromosome"/>
</dbReference>
<dbReference type="PANTHER" id="PTHR43525">
    <property type="entry name" value="PROTEIN MALY"/>
    <property type="match status" value="1"/>
</dbReference>
<accession>A0AAU9VHY9</accession>
<evidence type="ECO:0000313" key="8">
    <source>
        <dbReference type="EMBL" id="CAH2763288.1"/>
    </source>
</evidence>
<dbReference type="EMBL" id="OW659477">
    <property type="protein sequence ID" value="CAH2763288.1"/>
    <property type="molecule type" value="Genomic_DNA"/>
</dbReference>
<keyword evidence="8" id="KW-0808">Transferase</keyword>
<dbReference type="InterPro" id="IPR027619">
    <property type="entry name" value="C-S_lyase_PatB-like"/>
</dbReference>
<dbReference type="EC" id="4.4.1.13" evidence="2"/>
<dbReference type="Gene3D" id="3.90.1150.10">
    <property type="entry name" value="Aspartate Aminotransferase, domain 1"/>
    <property type="match status" value="1"/>
</dbReference>
<dbReference type="Gene3D" id="3.40.640.10">
    <property type="entry name" value="Type I PLP-dependent aspartate aminotransferase-like (Major domain)"/>
    <property type="match status" value="1"/>
</dbReference>
<dbReference type="InterPro" id="IPR004839">
    <property type="entry name" value="Aminotransferase_I/II_large"/>
</dbReference>
<dbReference type="GO" id="GO:0047804">
    <property type="term" value="F:cysteine-S-conjugate beta-lyase activity"/>
    <property type="evidence" value="ECO:0007669"/>
    <property type="project" value="UniProtKB-EC"/>
</dbReference>
<evidence type="ECO:0000313" key="9">
    <source>
        <dbReference type="Proteomes" id="UP001154095"/>
    </source>
</evidence>
<gene>
    <name evidence="8" type="primary">patB_1</name>
    <name evidence="8" type="ORF">ERYAMS2_01651</name>
    <name evidence="7" type="ORF">ERYAMS_01356</name>
</gene>
<dbReference type="GO" id="GO:0008483">
    <property type="term" value="F:transaminase activity"/>
    <property type="evidence" value="ECO:0007669"/>
    <property type="project" value="UniProtKB-KW"/>
</dbReference>
<dbReference type="SUPFAM" id="SSF53383">
    <property type="entry name" value="PLP-dependent transferases"/>
    <property type="match status" value="1"/>
</dbReference>
<name>A0AAU9VHY9_9FIRM</name>
<dbReference type="RefSeq" id="WP_254006745.1">
    <property type="nucleotide sequence ID" value="NZ_OW659477.1"/>
</dbReference>
<dbReference type="GO" id="GO:0030170">
    <property type="term" value="F:pyridoxal phosphate binding"/>
    <property type="evidence" value="ECO:0007669"/>
    <property type="project" value="InterPro"/>
</dbReference>
<dbReference type="Pfam" id="PF00155">
    <property type="entry name" value="Aminotran_1_2"/>
    <property type="match status" value="1"/>
</dbReference>
<comment type="similarity">
    <text evidence="5">Belongs to the class-II pyridoxal-phosphate-dependent aminotransferase family. MalY/PatB cystathionine beta-lyase subfamily.</text>
</comment>
<evidence type="ECO:0000256" key="2">
    <source>
        <dbReference type="ARBA" id="ARBA00012224"/>
    </source>
</evidence>
<reference evidence="8" key="1">
    <citation type="submission" date="2022-04" db="EMBL/GenBank/DDBJ databases">
        <authorList>
            <person name="Forde T."/>
        </authorList>
    </citation>
    <scope>NUCLEOTIDE SEQUENCE</scope>
    <source>
        <strain evidence="8">A18Y016a</strain>
        <strain evidence="7">A18Y020d</strain>
    </source>
</reference>
<sequence length="391" mass="44594">MENFKTIRNRRDDRSYKWMEMDKSAPHHGDDAFPFTVADVDFFHPKALTEGLKNYLEDMVFGYTAPSNAYYDAVIRWYQRRHQWHLKQEWILQAPGVVVAINNVLKAFTQAGDGVMIMTPVYYPFKRSIENLNRKLVETKLVEVDDVMVIDFKDFEAKASDENTKVLLLCSPHNPVGRVWSHHELSRIEAICAKHNVLVFADEIHGDLIMPGYTFIPYASLSDKACSHTITFASASKSFNLAGLQNAHVIIASKSLRDQYQEHVSRDGGSLSTNILGLAATQIAYTECESWFDEFVALIAENHKLVRDFVQKEQLPIRVFPLEGTYLQWLDFRDVGFSEEVLVERLKEHDVFLSSGSKFGDSGDGFMRMNLACPQSILKAGLKRIQSAIQE</sequence>
<keyword evidence="3" id="KW-0663">Pyridoxal phosphate</keyword>
<organism evidence="8 10">
    <name type="scientific">Erysipelothrix amsterdamensis</name>
    <dbReference type="NCBI Taxonomy" id="2929157"/>
    <lineage>
        <taxon>Bacteria</taxon>
        <taxon>Bacillati</taxon>
        <taxon>Bacillota</taxon>
        <taxon>Erysipelotrichia</taxon>
        <taxon>Erysipelotrichales</taxon>
        <taxon>Erysipelotrichaceae</taxon>
        <taxon>Erysipelothrix</taxon>
    </lineage>
</organism>
<dbReference type="CDD" id="cd00609">
    <property type="entry name" value="AAT_like"/>
    <property type="match status" value="1"/>
</dbReference>
<dbReference type="InterPro" id="IPR015422">
    <property type="entry name" value="PyrdxlP-dep_Trfase_small"/>
</dbReference>
<evidence type="ECO:0000256" key="5">
    <source>
        <dbReference type="ARBA" id="ARBA00037974"/>
    </source>
</evidence>
<dbReference type="Proteomes" id="UP001154111">
    <property type="component" value="Chromosome"/>
</dbReference>
<evidence type="ECO:0000313" key="10">
    <source>
        <dbReference type="Proteomes" id="UP001154111"/>
    </source>
</evidence>
<dbReference type="EMBL" id="OW659496">
    <property type="protein sequence ID" value="CAH2763252.1"/>
    <property type="molecule type" value="Genomic_DNA"/>
</dbReference>
<proteinExistence type="inferred from homology"/>
<keyword evidence="4 8" id="KW-0456">Lyase</keyword>
<keyword evidence="9" id="KW-1185">Reference proteome</keyword>
<dbReference type="InterPro" id="IPR051798">
    <property type="entry name" value="Class-II_PLP-Dep_Aminotrans"/>
</dbReference>
<dbReference type="InterPro" id="IPR015421">
    <property type="entry name" value="PyrdxlP-dep_Trfase_major"/>
</dbReference>
<feature type="domain" description="Aminotransferase class I/classII large" evidence="6">
    <location>
        <begin position="67"/>
        <end position="385"/>
    </location>
</feature>
<dbReference type="PANTHER" id="PTHR43525:SF1">
    <property type="entry name" value="PROTEIN MALY"/>
    <property type="match status" value="1"/>
</dbReference>
<evidence type="ECO:0000256" key="1">
    <source>
        <dbReference type="ARBA" id="ARBA00001933"/>
    </source>
</evidence>
<dbReference type="NCBIfam" id="TIGR04350">
    <property type="entry name" value="C_S_lyase_PatB"/>
    <property type="match status" value="1"/>
</dbReference>
<evidence type="ECO:0000313" key="7">
    <source>
        <dbReference type="EMBL" id="CAH2763252.1"/>
    </source>
</evidence>
<keyword evidence="8" id="KW-0032">Aminotransferase</keyword>